<accession>A0A6I6JET2</accession>
<dbReference type="InterPro" id="IPR013785">
    <property type="entry name" value="Aldolase_TIM"/>
</dbReference>
<protein>
    <submittedName>
        <fullName evidence="7">NADH:flavin oxidoreductase</fullName>
    </submittedName>
</protein>
<evidence type="ECO:0000256" key="5">
    <source>
        <dbReference type="ARBA" id="ARBA00023002"/>
    </source>
</evidence>
<dbReference type="GO" id="GO:0010181">
    <property type="term" value="F:FMN binding"/>
    <property type="evidence" value="ECO:0007669"/>
    <property type="project" value="InterPro"/>
</dbReference>
<keyword evidence="5" id="KW-0560">Oxidoreductase</keyword>
<evidence type="ECO:0000256" key="1">
    <source>
        <dbReference type="ARBA" id="ARBA00001917"/>
    </source>
</evidence>
<organism evidence="7 8">
    <name type="scientific">Pseudodesulfovibrio cashew</name>
    <dbReference type="NCBI Taxonomy" id="2678688"/>
    <lineage>
        <taxon>Bacteria</taxon>
        <taxon>Pseudomonadati</taxon>
        <taxon>Thermodesulfobacteriota</taxon>
        <taxon>Desulfovibrionia</taxon>
        <taxon>Desulfovibrionales</taxon>
        <taxon>Desulfovibrionaceae</taxon>
    </lineage>
</organism>
<comment type="cofactor">
    <cofactor evidence="1">
        <name>FMN</name>
        <dbReference type="ChEBI" id="CHEBI:58210"/>
    </cofactor>
</comment>
<dbReference type="AlphaFoldDB" id="A0A6I6JET2"/>
<sequence>MPTVTTPITIRGNIIRNRIAMLPMVTFSFKGGGDAYYGKQHVEHYTNAARAGAGLIILQSTNVVGVERGEGMWTAGSLEALRAIARNATAQGATVMMQLAGGSDADGDINDWSTADVLDRQRALKMAAVKAAELGFHGVEYHFAHGFTLCRFMDAAYNQRTDEFGGSLENRLRIVTDILPEVREQVPDNFIISARMGEFVPTAEDGAAAAVHLERCGIDLLDVSFGMRMPEGPVPEGFEFSPVTHSGYAIKRVVSIPVIGVYGIRTPGQARRLVEGGYADMAGVGRAMLADPGFASAVLDGTPYRQCLACKRCFWFTDHTLCPAGKLPETL</sequence>
<dbReference type="RefSeq" id="WP_158946904.1">
    <property type="nucleotide sequence ID" value="NZ_CP046400.1"/>
</dbReference>
<feature type="domain" description="NADH:flavin oxidoreductase/NADH oxidase N-terminal" evidence="6">
    <location>
        <begin position="6"/>
        <end position="102"/>
    </location>
</feature>
<dbReference type="SUPFAM" id="SSF51395">
    <property type="entry name" value="FMN-linked oxidoreductases"/>
    <property type="match status" value="1"/>
</dbReference>
<evidence type="ECO:0000256" key="3">
    <source>
        <dbReference type="ARBA" id="ARBA00022643"/>
    </source>
</evidence>
<evidence type="ECO:0000256" key="4">
    <source>
        <dbReference type="ARBA" id="ARBA00022857"/>
    </source>
</evidence>
<keyword evidence="4" id="KW-0521">NADP</keyword>
<proteinExistence type="predicted"/>
<evidence type="ECO:0000256" key="2">
    <source>
        <dbReference type="ARBA" id="ARBA00022630"/>
    </source>
</evidence>
<evidence type="ECO:0000313" key="7">
    <source>
        <dbReference type="EMBL" id="QGY39679.1"/>
    </source>
</evidence>
<dbReference type="GO" id="GO:0050661">
    <property type="term" value="F:NADP binding"/>
    <property type="evidence" value="ECO:0007669"/>
    <property type="project" value="InterPro"/>
</dbReference>
<feature type="domain" description="NADH:flavin oxidoreductase/NADH oxidase N-terminal" evidence="6">
    <location>
        <begin position="113"/>
        <end position="299"/>
    </location>
</feature>
<gene>
    <name evidence="7" type="ORF">GM415_05955</name>
</gene>
<keyword evidence="8" id="KW-1185">Reference proteome</keyword>
<dbReference type="PANTHER" id="PTHR43303:SF4">
    <property type="entry name" value="NADPH DEHYDROGENASE C23G7.10C-RELATED"/>
    <property type="match status" value="1"/>
</dbReference>
<dbReference type="Gene3D" id="3.20.20.70">
    <property type="entry name" value="Aldolase class I"/>
    <property type="match status" value="2"/>
</dbReference>
<dbReference type="Pfam" id="PF00724">
    <property type="entry name" value="Oxidored_FMN"/>
    <property type="match status" value="2"/>
</dbReference>
<dbReference type="Proteomes" id="UP000428328">
    <property type="component" value="Chromosome"/>
</dbReference>
<name>A0A6I6JET2_9BACT</name>
<evidence type="ECO:0000313" key="8">
    <source>
        <dbReference type="Proteomes" id="UP000428328"/>
    </source>
</evidence>
<evidence type="ECO:0000259" key="6">
    <source>
        <dbReference type="Pfam" id="PF00724"/>
    </source>
</evidence>
<dbReference type="EMBL" id="CP046400">
    <property type="protein sequence ID" value="QGY39679.1"/>
    <property type="molecule type" value="Genomic_DNA"/>
</dbReference>
<dbReference type="PANTHER" id="PTHR43303">
    <property type="entry name" value="NADPH DEHYDROGENASE C23G7.10C-RELATED"/>
    <property type="match status" value="1"/>
</dbReference>
<dbReference type="KEGG" id="psel:GM415_05955"/>
<keyword evidence="3" id="KW-0288">FMN</keyword>
<dbReference type="InterPro" id="IPR044152">
    <property type="entry name" value="YqjM-like"/>
</dbReference>
<reference evidence="7 8" key="1">
    <citation type="submission" date="2019-11" db="EMBL/GenBank/DDBJ databases">
        <authorList>
            <person name="Zheng R.K."/>
            <person name="Sun C.M."/>
        </authorList>
    </citation>
    <scope>NUCLEOTIDE SEQUENCE [LARGE SCALE GENOMIC DNA]</scope>
    <source>
        <strain evidence="7 8">SRB007</strain>
    </source>
</reference>
<dbReference type="InterPro" id="IPR001155">
    <property type="entry name" value="OxRdtase_FMN_N"/>
</dbReference>
<dbReference type="GO" id="GO:0003959">
    <property type="term" value="F:NADPH dehydrogenase activity"/>
    <property type="evidence" value="ECO:0007669"/>
    <property type="project" value="InterPro"/>
</dbReference>
<keyword evidence="2" id="KW-0285">Flavoprotein</keyword>